<feature type="non-terminal residue" evidence="1">
    <location>
        <position position="1"/>
    </location>
</feature>
<keyword evidence="2" id="KW-1185">Reference proteome</keyword>
<accession>A0A0D0D8R0</accession>
<feature type="non-terminal residue" evidence="1">
    <location>
        <position position="76"/>
    </location>
</feature>
<dbReference type="HOGENOM" id="CLU_190136_0_0_1"/>
<dbReference type="OrthoDB" id="3269417at2759"/>
<evidence type="ECO:0000313" key="1">
    <source>
        <dbReference type="EMBL" id="KIK93362.1"/>
    </source>
</evidence>
<dbReference type="Proteomes" id="UP000054538">
    <property type="component" value="Unassembled WGS sequence"/>
</dbReference>
<dbReference type="STRING" id="930991.A0A0D0D8R0"/>
<gene>
    <name evidence="1" type="ORF">PAXRUDRAFT_67024</name>
</gene>
<reference evidence="2" key="2">
    <citation type="submission" date="2015-01" db="EMBL/GenBank/DDBJ databases">
        <title>Evolutionary Origins and Diversification of the Mycorrhizal Mutualists.</title>
        <authorList>
            <consortium name="DOE Joint Genome Institute"/>
            <consortium name="Mycorrhizal Genomics Consortium"/>
            <person name="Kohler A."/>
            <person name="Kuo A."/>
            <person name="Nagy L.G."/>
            <person name="Floudas D."/>
            <person name="Copeland A."/>
            <person name="Barry K.W."/>
            <person name="Cichocki N."/>
            <person name="Veneault-Fourrey C."/>
            <person name="LaButti K."/>
            <person name="Lindquist E.A."/>
            <person name="Lipzen A."/>
            <person name="Lundell T."/>
            <person name="Morin E."/>
            <person name="Murat C."/>
            <person name="Riley R."/>
            <person name="Ohm R."/>
            <person name="Sun H."/>
            <person name="Tunlid A."/>
            <person name="Henrissat B."/>
            <person name="Grigoriev I.V."/>
            <person name="Hibbett D.S."/>
            <person name="Martin F."/>
        </authorList>
    </citation>
    <scope>NUCLEOTIDE SEQUENCE [LARGE SCALE GENOMIC DNA]</scope>
    <source>
        <strain evidence="2">Ve08.2h10</strain>
    </source>
</reference>
<sequence length="76" mass="8947">KISKARKYIFKCGVGIDSQKVKEILYSRSLVPTHNAFSDWFSEHAFNYFCLFVVDLLHKFELGVRKVILTRLMHIL</sequence>
<reference evidence="1 2" key="1">
    <citation type="submission" date="2014-04" db="EMBL/GenBank/DDBJ databases">
        <authorList>
            <consortium name="DOE Joint Genome Institute"/>
            <person name="Kuo A."/>
            <person name="Kohler A."/>
            <person name="Jargeat P."/>
            <person name="Nagy L.G."/>
            <person name="Floudas D."/>
            <person name="Copeland A."/>
            <person name="Barry K.W."/>
            <person name="Cichocki N."/>
            <person name="Veneault-Fourrey C."/>
            <person name="LaButti K."/>
            <person name="Lindquist E.A."/>
            <person name="Lipzen A."/>
            <person name="Lundell T."/>
            <person name="Morin E."/>
            <person name="Murat C."/>
            <person name="Sun H."/>
            <person name="Tunlid A."/>
            <person name="Henrissat B."/>
            <person name="Grigoriev I.V."/>
            <person name="Hibbett D.S."/>
            <person name="Martin F."/>
            <person name="Nordberg H.P."/>
            <person name="Cantor M.N."/>
            <person name="Hua S.X."/>
        </authorList>
    </citation>
    <scope>NUCLEOTIDE SEQUENCE [LARGE SCALE GENOMIC DNA]</scope>
    <source>
        <strain evidence="1 2">Ve08.2h10</strain>
    </source>
</reference>
<evidence type="ECO:0000313" key="2">
    <source>
        <dbReference type="Proteomes" id="UP000054538"/>
    </source>
</evidence>
<dbReference type="AlphaFoldDB" id="A0A0D0D8R0"/>
<name>A0A0D0D8R0_9AGAM</name>
<protein>
    <submittedName>
        <fullName evidence="1">Uncharacterized protein</fullName>
    </submittedName>
</protein>
<dbReference type="InParanoid" id="A0A0D0D8R0"/>
<proteinExistence type="predicted"/>
<dbReference type="EMBL" id="KN825191">
    <property type="protein sequence ID" value="KIK93362.1"/>
    <property type="molecule type" value="Genomic_DNA"/>
</dbReference>
<organism evidence="1 2">
    <name type="scientific">Paxillus rubicundulus Ve08.2h10</name>
    <dbReference type="NCBI Taxonomy" id="930991"/>
    <lineage>
        <taxon>Eukaryota</taxon>
        <taxon>Fungi</taxon>
        <taxon>Dikarya</taxon>
        <taxon>Basidiomycota</taxon>
        <taxon>Agaricomycotina</taxon>
        <taxon>Agaricomycetes</taxon>
        <taxon>Agaricomycetidae</taxon>
        <taxon>Boletales</taxon>
        <taxon>Paxilineae</taxon>
        <taxon>Paxillaceae</taxon>
        <taxon>Paxillus</taxon>
    </lineage>
</organism>